<dbReference type="PANTHER" id="PTHR31367:SF5">
    <property type="entry name" value="CYTOSOLIC 5'-NUCLEOTIDASE 1A"/>
    <property type="match status" value="1"/>
</dbReference>
<dbReference type="Proteomes" id="UP000663868">
    <property type="component" value="Unassembled WGS sequence"/>
</dbReference>
<evidence type="ECO:0000313" key="3">
    <source>
        <dbReference type="Proteomes" id="UP000663868"/>
    </source>
</evidence>
<dbReference type="GO" id="GO:0008253">
    <property type="term" value="F:5'-nucleotidase activity"/>
    <property type="evidence" value="ECO:0007669"/>
    <property type="project" value="InterPro"/>
</dbReference>
<protein>
    <submittedName>
        <fullName evidence="2">Uncharacterized protein</fullName>
    </submittedName>
</protein>
<dbReference type="Pfam" id="PF06189">
    <property type="entry name" value="5-nucleotidase"/>
    <property type="match status" value="1"/>
</dbReference>
<proteinExistence type="predicted"/>
<dbReference type="InterPro" id="IPR010394">
    <property type="entry name" value="5-nucleotidase"/>
</dbReference>
<comment type="caution">
    <text evidence="2">The sequence shown here is derived from an EMBL/GenBank/DDBJ whole genome shotgun (WGS) entry which is preliminary data.</text>
</comment>
<dbReference type="EMBL" id="CAJNOE010000002">
    <property type="protein sequence ID" value="CAF0713085.1"/>
    <property type="molecule type" value="Genomic_DNA"/>
</dbReference>
<dbReference type="Proteomes" id="UP000663860">
    <property type="component" value="Unassembled WGS sequence"/>
</dbReference>
<organism evidence="2 3">
    <name type="scientific">Adineta steineri</name>
    <dbReference type="NCBI Taxonomy" id="433720"/>
    <lineage>
        <taxon>Eukaryota</taxon>
        <taxon>Metazoa</taxon>
        <taxon>Spiralia</taxon>
        <taxon>Gnathifera</taxon>
        <taxon>Rotifera</taxon>
        <taxon>Eurotatoria</taxon>
        <taxon>Bdelloidea</taxon>
        <taxon>Adinetida</taxon>
        <taxon>Adinetidae</taxon>
        <taxon>Adineta</taxon>
    </lineage>
</organism>
<dbReference type="GO" id="GO:0000166">
    <property type="term" value="F:nucleotide binding"/>
    <property type="evidence" value="ECO:0007669"/>
    <property type="project" value="InterPro"/>
</dbReference>
<dbReference type="GO" id="GO:0000287">
    <property type="term" value="F:magnesium ion binding"/>
    <property type="evidence" value="ECO:0007669"/>
    <property type="project" value="InterPro"/>
</dbReference>
<sequence length="366" mass="41032">MDINIKMDPSSKLVVCISSTALFDCNESHTIWKRDGLEAYKKHQREHADIPLKPGVGSPLVRSLLELNKVVDKPVVDIVLVSRNDTEFGKRITESINNYNLAIKQMSFTCGMDVTNYLPAWKCDLFLSTEEEQVRKVLSGITSDPFEGIAAGLIYNLTPELLPVQPAVLPSDNSTIVSSAPSRRVSAAVWPKDQVRIVFDGDGVLYSKEPESKLTEYFEQEMGSILLTKGPMQAFALKLQNVRRALGHINGWRIRTFLIIANSDTSPQRVFCALKEWGLDIDETHILNGSDRTPFLRIIDPAIFFDYLNEHVEPIHPDIPAAHVPPSPRTVSYTNIDDVVLTISRHVSRSATYSEGDSRMKHMKNS</sequence>
<dbReference type="PANTHER" id="PTHR31367">
    <property type="entry name" value="CYTOSOLIC 5'-NUCLEOTIDASE 1 FAMILY MEMBER"/>
    <property type="match status" value="1"/>
</dbReference>
<dbReference type="AlphaFoldDB" id="A0A818YRI5"/>
<evidence type="ECO:0000313" key="1">
    <source>
        <dbReference type="EMBL" id="CAF0713085.1"/>
    </source>
</evidence>
<dbReference type="EMBL" id="CAJOBB010000818">
    <property type="protein sequence ID" value="CAF3758075.1"/>
    <property type="molecule type" value="Genomic_DNA"/>
</dbReference>
<gene>
    <name evidence="1" type="ORF">IZO911_LOCUS307</name>
    <name evidence="2" type="ORF">KXQ929_LOCUS14635</name>
</gene>
<evidence type="ECO:0000313" key="2">
    <source>
        <dbReference type="EMBL" id="CAF3758075.1"/>
    </source>
</evidence>
<reference evidence="2" key="1">
    <citation type="submission" date="2021-02" db="EMBL/GenBank/DDBJ databases">
        <authorList>
            <person name="Nowell W R."/>
        </authorList>
    </citation>
    <scope>NUCLEOTIDE SEQUENCE</scope>
</reference>
<accession>A0A818YRI5</accession>
<dbReference type="GO" id="GO:0009117">
    <property type="term" value="P:nucleotide metabolic process"/>
    <property type="evidence" value="ECO:0007669"/>
    <property type="project" value="InterPro"/>
</dbReference>
<name>A0A818YRI5_9BILA</name>
<dbReference type="GO" id="GO:0005737">
    <property type="term" value="C:cytoplasm"/>
    <property type="evidence" value="ECO:0007669"/>
    <property type="project" value="InterPro"/>
</dbReference>